<dbReference type="OrthoDB" id="6279772at2759"/>
<reference evidence="1 2" key="1">
    <citation type="submission" date="2015-01" db="EMBL/GenBank/DDBJ databases">
        <title>Evolution of Trichinella species and genotypes.</title>
        <authorList>
            <person name="Korhonen P.K."/>
            <person name="Edoardo P."/>
            <person name="Giuseppe L.R."/>
            <person name="Gasser R.B."/>
        </authorList>
    </citation>
    <scope>NUCLEOTIDE SEQUENCE [LARGE SCALE GENOMIC DNA]</scope>
    <source>
        <strain evidence="1">ISS120</strain>
    </source>
</reference>
<gene>
    <name evidence="1" type="ORF">T03_17075</name>
</gene>
<evidence type="ECO:0000313" key="2">
    <source>
        <dbReference type="Proteomes" id="UP000054653"/>
    </source>
</evidence>
<dbReference type="AlphaFoldDB" id="A0A0V1DH21"/>
<dbReference type="Proteomes" id="UP000054653">
    <property type="component" value="Unassembled WGS sequence"/>
</dbReference>
<comment type="caution">
    <text evidence="1">The sequence shown here is derived from an EMBL/GenBank/DDBJ whole genome shotgun (WGS) entry which is preliminary data.</text>
</comment>
<name>A0A0V1DH21_TRIBR</name>
<accession>A0A0V1DH21</accession>
<protein>
    <submittedName>
        <fullName evidence="1">Uncharacterized protein</fullName>
    </submittedName>
</protein>
<sequence length="126" mass="14682">MIDTVDISLAFIYKFTQRLQYNLRLYGQTARSYGSPKQKRNFVWSNFSIIDKIFFRVFVFTGDTVAADVDDLLELVENGSCEVLKTVCYVELEDDRFRSLTAGDWKPCQMFREMQRNYGSGKDQNG</sequence>
<dbReference type="EMBL" id="JYDI01000003">
    <property type="protein sequence ID" value="KRY60912.1"/>
    <property type="molecule type" value="Genomic_DNA"/>
</dbReference>
<keyword evidence="2" id="KW-1185">Reference proteome</keyword>
<proteinExistence type="predicted"/>
<evidence type="ECO:0000313" key="1">
    <source>
        <dbReference type="EMBL" id="KRY60912.1"/>
    </source>
</evidence>
<organism evidence="1 2">
    <name type="scientific">Trichinella britovi</name>
    <name type="common">Parasitic roundworm</name>
    <dbReference type="NCBI Taxonomy" id="45882"/>
    <lineage>
        <taxon>Eukaryota</taxon>
        <taxon>Metazoa</taxon>
        <taxon>Ecdysozoa</taxon>
        <taxon>Nematoda</taxon>
        <taxon>Enoplea</taxon>
        <taxon>Dorylaimia</taxon>
        <taxon>Trichinellida</taxon>
        <taxon>Trichinellidae</taxon>
        <taxon>Trichinella</taxon>
    </lineage>
</organism>